<reference evidence="2 3" key="1">
    <citation type="submission" date="2024-04" db="EMBL/GenBank/DDBJ databases">
        <title>draft genome sequnece of Paenibacillus filicis.</title>
        <authorList>
            <person name="Kim D.-U."/>
        </authorList>
    </citation>
    <scope>NUCLEOTIDE SEQUENCE [LARGE SCALE GENOMIC DNA]</scope>
    <source>
        <strain evidence="2 3">KACC14197</strain>
    </source>
</reference>
<gene>
    <name evidence="2" type="ORF">WMW72_07370</name>
</gene>
<evidence type="ECO:0000313" key="2">
    <source>
        <dbReference type="EMBL" id="MEK8127735.1"/>
    </source>
</evidence>
<organism evidence="2 3">
    <name type="scientific">Paenibacillus filicis</name>
    <dbReference type="NCBI Taxonomy" id="669464"/>
    <lineage>
        <taxon>Bacteria</taxon>
        <taxon>Bacillati</taxon>
        <taxon>Bacillota</taxon>
        <taxon>Bacilli</taxon>
        <taxon>Bacillales</taxon>
        <taxon>Paenibacillaceae</taxon>
        <taxon>Paenibacillus</taxon>
    </lineage>
</organism>
<dbReference type="SUPFAM" id="SSF55729">
    <property type="entry name" value="Acyl-CoA N-acyltransferases (Nat)"/>
    <property type="match status" value="1"/>
</dbReference>
<keyword evidence="3" id="KW-1185">Reference proteome</keyword>
<feature type="domain" description="N-acetyltransferase" evidence="1">
    <location>
        <begin position="4"/>
        <end position="150"/>
    </location>
</feature>
<dbReference type="Proteomes" id="UP001469365">
    <property type="component" value="Unassembled WGS sequence"/>
</dbReference>
<name>A0ABU9DFV1_9BACL</name>
<dbReference type="PANTHER" id="PTHR13355:SF11">
    <property type="entry name" value="GLUCOSAMINE 6-PHOSPHATE N-ACETYLTRANSFERASE"/>
    <property type="match status" value="1"/>
</dbReference>
<evidence type="ECO:0000313" key="3">
    <source>
        <dbReference type="Proteomes" id="UP001469365"/>
    </source>
</evidence>
<protein>
    <submittedName>
        <fullName evidence="2">GNAT family N-acetyltransferase</fullName>
    </submittedName>
</protein>
<proteinExistence type="predicted"/>
<dbReference type="Gene3D" id="3.40.630.30">
    <property type="match status" value="1"/>
</dbReference>
<dbReference type="PROSITE" id="PS51186">
    <property type="entry name" value="GNAT"/>
    <property type="match status" value="1"/>
</dbReference>
<sequence>MTNGPVRLIHHDELNELLSLYKHMHEHDPELIQDHRLEKLWDEIMNDPYMKILVVEKEGVLVSTCVLTIIKNLTRNARPYGLIENVVTHQEHRNNGYARMVLDEASHIAIEYGCYKLMLMTGSKREEIHTFYEKSGFIKGLKTGFVKKFN</sequence>
<evidence type="ECO:0000259" key="1">
    <source>
        <dbReference type="PROSITE" id="PS51186"/>
    </source>
</evidence>
<dbReference type="InterPro" id="IPR039143">
    <property type="entry name" value="GNPNAT1-like"/>
</dbReference>
<accession>A0ABU9DFV1</accession>
<dbReference type="CDD" id="cd04301">
    <property type="entry name" value="NAT_SF"/>
    <property type="match status" value="1"/>
</dbReference>
<dbReference type="InterPro" id="IPR000182">
    <property type="entry name" value="GNAT_dom"/>
</dbReference>
<dbReference type="EMBL" id="JBBPCC010000003">
    <property type="protein sequence ID" value="MEK8127735.1"/>
    <property type="molecule type" value="Genomic_DNA"/>
</dbReference>
<dbReference type="InterPro" id="IPR016181">
    <property type="entry name" value="Acyl_CoA_acyltransferase"/>
</dbReference>
<comment type="caution">
    <text evidence="2">The sequence shown here is derived from an EMBL/GenBank/DDBJ whole genome shotgun (WGS) entry which is preliminary data.</text>
</comment>
<dbReference type="PANTHER" id="PTHR13355">
    <property type="entry name" value="GLUCOSAMINE 6-PHOSPHATE N-ACETYLTRANSFERASE"/>
    <property type="match status" value="1"/>
</dbReference>
<dbReference type="RefSeq" id="WP_341414786.1">
    <property type="nucleotide sequence ID" value="NZ_JBBPCC010000003.1"/>
</dbReference>
<dbReference type="Pfam" id="PF00583">
    <property type="entry name" value="Acetyltransf_1"/>
    <property type="match status" value="1"/>
</dbReference>